<evidence type="ECO:0000313" key="2">
    <source>
        <dbReference type="Proteomes" id="UP001336835"/>
    </source>
</evidence>
<gene>
    <name evidence="1" type="ORF">VRU48_18305</name>
</gene>
<dbReference type="Proteomes" id="UP001336835">
    <property type="component" value="Unassembled WGS sequence"/>
</dbReference>
<proteinExistence type="predicted"/>
<reference evidence="1 2" key="1">
    <citation type="submission" date="2024-01" db="EMBL/GenBank/DDBJ databases">
        <title>Pedobacter sp. nov., isolated from fresh soil.</title>
        <authorList>
            <person name="Le N.T.T."/>
        </authorList>
    </citation>
    <scope>NUCLEOTIDE SEQUENCE [LARGE SCALE GENOMIC DNA]</scope>
    <source>
        <strain evidence="1 2">KR3-3</strain>
    </source>
</reference>
<evidence type="ECO:0000313" key="1">
    <source>
        <dbReference type="EMBL" id="MEE1947084.1"/>
    </source>
</evidence>
<protein>
    <submittedName>
        <fullName evidence="1">Uncharacterized protein</fullName>
    </submittedName>
</protein>
<dbReference type="EMBL" id="JAZDQT010000003">
    <property type="protein sequence ID" value="MEE1947084.1"/>
    <property type="molecule type" value="Genomic_DNA"/>
</dbReference>
<organism evidence="1 2">
    <name type="scientific">Pedobacter albus</name>
    <dbReference type="NCBI Taxonomy" id="3113905"/>
    <lineage>
        <taxon>Bacteria</taxon>
        <taxon>Pseudomonadati</taxon>
        <taxon>Bacteroidota</taxon>
        <taxon>Sphingobacteriia</taxon>
        <taxon>Sphingobacteriales</taxon>
        <taxon>Sphingobacteriaceae</taxon>
        <taxon>Pedobacter</taxon>
    </lineage>
</organism>
<accession>A0ABU7ICA7</accession>
<keyword evidence="2" id="KW-1185">Reference proteome</keyword>
<dbReference type="RefSeq" id="WP_330109370.1">
    <property type="nucleotide sequence ID" value="NZ_JAZDQT010000003.1"/>
</dbReference>
<comment type="caution">
    <text evidence="1">The sequence shown here is derived from an EMBL/GenBank/DDBJ whole genome shotgun (WGS) entry which is preliminary data.</text>
</comment>
<sequence length="205" mass="23002">MNQLTNNAEALRLFFTEDVYLVQQDVQATSVEPLRVVPSQAPEQAPVALPKAEPVPTTEKVVSLPTMPSPQTVAKTSFDFKFLGKNQKQILILVNDNVNEVSTEQGRELLRKLVKAIDLTANDFALVNYANYVEAKFQDLSTFFSCKLVLSFGVTAQQLDLAEQPLHQLAMLENIQFVFTHNLHSLDSDQQSKKVLWGSLQQLKK</sequence>
<name>A0ABU7ICA7_9SPHI</name>